<dbReference type="OrthoDB" id="9809772at2"/>
<reference evidence="6 7" key="1">
    <citation type="submission" date="2019-09" db="EMBL/GenBank/DDBJ databases">
        <title>Complete genome sequence of Arachidicoccus sp. B3-10 isolated from apple orchard soil.</title>
        <authorList>
            <person name="Kim H.S."/>
            <person name="Han K.-I."/>
            <person name="Suh M.K."/>
            <person name="Lee K.C."/>
            <person name="Eom M.K."/>
            <person name="Kim J.-S."/>
            <person name="Kang S.W."/>
            <person name="Sin Y."/>
            <person name="Lee J.-S."/>
        </authorList>
    </citation>
    <scope>NUCLEOTIDE SEQUENCE [LARGE SCALE GENOMIC DNA]</scope>
    <source>
        <strain evidence="6 7">B3-10</strain>
    </source>
</reference>
<proteinExistence type="predicted"/>
<dbReference type="PRINTS" id="PR00455">
    <property type="entry name" value="HTHTETR"/>
</dbReference>
<name>A0A5P2G168_9BACT</name>
<dbReference type="KEGG" id="arac:E0W69_007060"/>
<dbReference type="InterPro" id="IPR009057">
    <property type="entry name" value="Homeodomain-like_sf"/>
</dbReference>
<evidence type="ECO:0000256" key="3">
    <source>
        <dbReference type="ARBA" id="ARBA00023163"/>
    </source>
</evidence>
<evidence type="ECO:0000256" key="4">
    <source>
        <dbReference type="PROSITE-ProRule" id="PRU00335"/>
    </source>
</evidence>
<dbReference type="SUPFAM" id="SSF46689">
    <property type="entry name" value="Homeodomain-like"/>
    <property type="match status" value="1"/>
</dbReference>
<gene>
    <name evidence="6" type="ORF">E0W69_007060</name>
</gene>
<dbReference type="Gene3D" id="1.10.357.10">
    <property type="entry name" value="Tetracycline Repressor, domain 2"/>
    <property type="match status" value="1"/>
</dbReference>
<dbReference type="RefSeq" id="WP_131329316.1">
    <property type="nucleotide sequence ID" value="NZ_CP044016.1"/>
</dbReference>
<dbReference type="PANTHER" id="PTHR47506:SF1">
    <property type="entry name" value="HTH-TYPE TRANSCRIPTIONAL REGULATOR YJDC"/>
    <property type="match status" value="1"/>
</dbReference>
<dbReference type="EMBL" id="CP044016">
    <property type="protein sequence ID" value="QES88428.1"/>
    <property type="molecule type" value="Genomic_DNA"/>
</dbReference>
<evidence type="ECO:0000256" key="2">
    <source>
        <dbReference type="ARBA" id="ARBA00023125"/>
    </source>
</evidence>
<sequence>MTKREEILQTADQLMMEKGYNAFSFYDIAEKVGIKTASIHYHFPAKKDLGIAIINLHKTDLVKVFERYAERSPIDKLELFFKIYTRVKENHHVCIMGSLASDVNTISDDMRDTLQDFCQFFLDWLSDSLEEGRAKGLFQFKGTSRIKAMMIYTNMMGIVQMNRLTDTNDLEMMKDQIRNDLKVVIA</sequence>
<protein>
    <submittedName>
        <fullName evidence="6">TetR/AcrR family transcriptional regulator</fullName>
    </submittedName>
</protein>
<evidence type="ECO:0000259" key="5">
    <source>
        <dbReference type="PROSITE" id="PS50977"/>
    </source>
</evidence>
<accession>A0A5P2G168</accession>
<dbReference type="GO" id="GO:0003677">
    <property type="term" value="F:DNA binding"/>
    <property type="evidence" value="ECO:0007669"/>
    <property type="project" value="UniProtKB-UniRule"/>
</dbReference>
<dbReference type="SUPFAM" id="SSF48498">
    <property type="entry name" value="Tetracyclin repressor-like, C-terminal domain"/>
    <property type="match status" value="1"/>
</dbReference>
<feature type="domain" description="HTH tetR-type" evidence="5">
    <location>
        <begin position="1"/>
        <end position="61"/>
    </location>
</feature>
<keyword evidence="7" id="KW-1185">Reference proteome</keyword>
<evidence type="ECO:0000256" key="1">
    <source>
        <dbReference type="ARBA" id="ARBA00023015"/>
    </source>
</evidence>
<keyword evidence="1" id="KW-0805">Transcription regulation</keyword>
<dbReference type="InterPro" id="IPR036271">
    <property type="entry name" value="Tet_transcr_reg_TetR-rel_C_sf"/>
</dbReference>
<dbReference type="Pfam" id="PF00440">
    <property type="entry name" value="TetR_N"/>
    <property type="match status" value="1"/>
</dbReference>
<dbReference type="AlphaFoldDB" id="A0A5P2G168"/>
<evidence type="ECO:0000313" key="7">
    <source>
        <dbReference type="Proteomes" id="UP000292424"/>
    </source>
</evidence>
<feature type="DNA-binding region" description="H-T-H motif" evidence="4">
    <location>
        <begin position="24"/>
        <end position="43"/>
    </location>
</feature>
<dbReference type="PROSITE" id="PS50977">
    <property type="entry name" value="HTH_TETR_2"/>
    <property type="match status" value="1"/>
</dbReference>
<dbReference type="Proteomes" id="UP000292424">
    <property type="component" value="Chromosome"/>
</dbReference>
<organism evidence="6 7">
    <name type="scientific">Rhizosphaericola mali</name>
    <dbReference type="NCBI Taxonomy" id="2545455"/>
    <lineage>
        <taxon>Bacteria</taxon>
        <taxon>Pseudomonadati</taxon>
        <taxon>Bacteroidota</taxon>
        <taxon>Chitinophagia</taxon>
        <taxon>Chitinophagales</taxon>
        <taxon>Chitinophagaceae</taxon>
        <taxon>Rhizosphaericola</taxon>
    </lineage>
</organism>
<evidence type="ECO:0000313" key="6">
    <source>
        <dbReference type="EMBL" id="QES88428.1"/>
    </source>
</evidence>
<dbReference type="InterPro" id="IPR001647">
    <property type="entry name" value="HTH_TetR"/>
</dbReference>
<keyword evidence="3" id="KW-0804">Transcription</keyword>
<dbReference type="PANTHER" id="PTHR47506">
    <property type="entry name" value="TRANSCRIPTIONAL REGULATORY PROTEIN"/>
    <property type="match status" value="1"/>
</dbReference>
<keyword evidence="2 4" id="KW-0238">DNA-binding</keyword>